<keyword evidence="9" id="KW-1185">Reference proteome</keyword>
<dbReference type="EMBL" id="JAPEUX010000002">
    <property type="protein sequence ID" value="KAJ4358000.1"/>
    <property type="molecule type" value="Genomic_DNA"/>
</dbReference>
<dbReference type="AlphaFoldDB" id="A0A9W8XRX0"/>
<keyword evidence="8" id="KW-0808">Transferase</keyword>
<accession>A0A9W8XRX0</accession>
<evidence type="ECO:0000256" key="3">
    <source>
        <dbReference type="ARBA" id="ARBA00022475"/>
    </source>
</evidence>
<proteinExistence type="predicted"/>
<keyword evidence="3" id="KW-1003">Cell membrane</keyword>
<evidence type="ECO:0000256" key="5">
    <source>
        <dbReference type="ARBA" id="ARBA00022989"/>
    </source>
</evidence>
<comment type="subcellular location">
    <subcellularLocation>
        <location evidence="1">Cell membrane</location>
        <topology evidence="1">Multi-pass membrane protein</topology>
    </subcellularLocation>
</comment>
<dbReference type="Proteomes" id="UP001140513">
    <property type="component" value="Unassembled WGS sequence"/>
</dbReference>
<dbReference type="GeneID" id="80906108"/>
<feature type="region of interest" description="Disordered" evidence="6">
    <location>
        <begin position="1"/>
        <end position="107"/>
    </location>
</feature>
<evidence type="ECO:0000256" key="4">
    <source>
        <dbReference type="ARBA" id="ARBA00022676"/>
    </source>
</evidence>
<keyword evidence="5" id="KW-1133">Transmembrane helix</keyword>
<comment type="caution">
    <text evidence="8">The sequence shown here is derived from an EMBL/GenBank/DDBJ whole genome shotgun (WGS) entry which is preliminary data.</text>
</comment>
<evidence type="ECO:0000256" key="1">
    <source>
        <dbReference type="ARBA" id="ARBA00004651"/>
    </source>
</evidence>
<dbReference type="RefSeq" id="XP_056074859.1">
    <property type="nucleotide sequence ID" value="XM_056211386.1"/>
</dbReference>
<name>A0A9W8XRX0_9PLEO</name>
<evidence type="ECO:0000259" key="7">
    <source>
        <dbReference type="Pfam" id="PF08407"/>
    </source>
</evidence>
<organism evidence="8 9">
    <name type="scientific">Didymosphaeria variabile</name>
    <dbReference type="NCBI Taxonomy" id="1932322"/>
    <lineage>
        <taxon>Eukaryota</taxon>
        <taxon>Fungi</taxon>
        <taxon>Dikarya</taxon>
        <taxon>Ascomycota</taxon>
        <taxon>Pezizomycotina</taxon>
        <taxon>Dothideomycetes</taxon>
        <taxon>Pleosporomycetidae</taxon>
        <taxon>Pleosporales</taxon>
        <taxon>Massarineae</taxon>
        <taxon>Didymosphaeriaceae</taxon>
        <taxon>Didymosphaeria</taxon>
    </lineage>
</organism>
<reference evidence="8" key="1">
    <citation type="submission" date="2022-10" db="EMBL/GenBank/DDBJ databases">
        <title>Tapping the CABI collections for fungal endophytes: first genome assemblies for Collariella, Neodidymelliopsis, Ascochyta clinopodiicola, Didymella pomorum, Didymosphaeria variabile, Neocosmospora piperis and Neocucurbitaria cava.</title>
        <authorList>
            <person name="Hill R."/>
        </authorList>
    </citation>
    <scope>NUCLEOTIDE SEQUENCE</scope>
    <source>
        <strain evidence="8">IMI 356815</strain>
    </source>
</reference>
<dbReference type="EC" id="2.4.1.16" evidence="2"/>
<protein>
    <recommendedName>
        <fullName evidence="2">chitin synthase</fullName>
        <ecNumber evidence="2">2.4.1.16</ecNumber>
    </recommendedName>
</protein>
<evidence type="ECO:0000313" key="9">
    <source>
        <dbReference type="Proteomes" id="UP001140513"/>
    </source>
</evidence>
<dbReference type="GO" id="GO:0005886">
    <property type="term" value="C:plasma membrane"/>
    <property type="evidence" value="ECO:0007669"/>
    <property type="project" value="UniProtKB-SubCell"/>
</dbReference>
<gene>
    <name evidence="8" type="primary">CHS3_3</name>
    <name evidence="8" type="ORF">N0V89_002578</name>
</gene>
<evidence type="ECO:0000256" key="6">
    <source>
        <dbReference type="SAM" id="MobiDB-lite"/>
    </source>
</evidence>
<dbReference type="OrthoDB" id="26569at2759"/>
<evidence type="ECO:0000313" key="8">
    <source>
        <dbReference type="EMBL" id="KAJ4358000.1"/>
    </source>
</evidence>
<feature type="domain" description="Chitin synthase N-terminal" evidence="7">
    <location>
        <begin position="138"/>
        <end position="211"/>
    </location>
</feature>
<dbReference type="Pfam" id="PF08407">
    <property type="entry name" value="Chitin_synth_1N"/>
    <property type="match status" value="1"/>
</dbReference>
<feature type="compositionally biased region" description="Basic and acidic residues" evidence="6">
    <location>
        <begin position="52"/>
        <end position="62"/>
    </location>
</feature>
<evidence type="ECO:0000256" key="2">
    <source>
        <dbReference type="ARBA" id="ARBA00012543"/>
    </source>
</evidence>
<sequence length="236" mass="26652">MERPPGYQLQDLATPQYAANPVDPPDGLQRDAEHYPQHQLHDPPLTSPLTSPRDEADHRLLDDGPYEQPGYYAPPPPPSSVYSLTDTALSSHPPNADYGGDFHDEAHDYGYDHEPALTDNSWVRRQHTVRQGVKRSKTRKIKLVQGSILSVDYPVPSAVQNAIEPHHRNAEGTYDEEFTKLRYTAATCDPNDFTLANGYNLRPAMFNRHTELLIAITYYNEDKVRKDPSTAQFSSQ</sequence>
<keyword evidence="4 8" id="KW-0328">Glycosyltransferase</keyword>
<keyword evidence="5" id="KW-0472">Membrane</keyword>
<feature type="compositionally biased region" description="Basic and acidic residues" evidence="6">
    <location>
        <begin position="28"/>
        <end position="41"/>
    </location>
</feature>
<dbReference type="GO" id="GO:0004100">
    <property type="term" value="F:chitin synthase activity"/>
    <property type="evidence" value="ECO:0007669"/>
    <property type="project" value="UniProtKB-EC"/>
</dbReference>
<keyword evidence="5" id="KW-0812">Transmembrane</keyword>
<dbReference type="InterPro" id="IPR013616">
    <property type="entry name" value="Chitin_synth_N"/>
</dbReference>
<feature type="compositionally biased region" description="Polar residues" evidence="6">
    <location>
        <begin position="84"/>
        <end position="93"/>
    </location>
</feature>